<dbReference type="AlphaFoldDB" id="A0A2T0AY25"/>
<evidence type="ECO:0000256" key="1">
    <source>
        <dbReference type="ARBA" id="ARBA00022448"/>
    </source>
</evidence>
<evidence type="ECO:0000313" key="10">
    <source>
        <dbReference type="Proteomes" id="UP000238415"/>
    </source>
</evidence>
<feature type="domain" description="4Fe-4S ferredoxin-type" evidence="8">
    <location>
        <begin position="1"/>
        <end position="31"/>
    </location>
</feature>
<evidence type="ECO:0000256" key="5">
    <source>
        <dbReference type="ARBA" id="ARBA00022982"/>
    </source>
</evidence>
<dbReference type="CDD" id="cd10563">
    <property type="entry name" value="CooF_like"/>
    <property type="match status" value="1"/>
</dbReference>
<dbReference type="OrthoDB" id="9810688at2"/>
<name>A0A2T0AY25_9FIRM</name>
<keyword evidence="4" id="KW-0677">Repeat</keyword>
<dbReference type="GO" id="GO:0046872">
    <property type="term" value="F:metal ion binding"/>
    <property type="evidence" value="ECO:0007669"/>
    <property type="project" value="UniProtKB-KW"/>
</dbReference>
<dbReference type="GO" id="GO:0051539">
    <property type="term" value="F:4 iron, 4 sulfur cluster binding"/>
    <property type="evidence" value="ECO:0007669"/>
    <property type="project" value="UniProtKB-KW"/>
</dbReference>
<dbReference type="InterPro" id="IPR050954">
    <property type="entry name" value="ET_IronSulfur_Cluster-Binding"/>
</dbReference>
<feature type="domain" description="4Fe-4S ferredoxin-type" evidence="8">
    <location>
        <begin position="84"/>
        <end position="113"/>
    </location>
</feature>
<keyword evidence="3" id="KW-0479">Metal-binding</keyword>
<gene>
    <name evidence="9" type="primary">hydN_1</name>
    <name evidence="9" type="ORF">MOHU_01730</name>
</gene>
<keyword evidence="6" id="KW-0408">Iron</keyword>
<dbReference type="PROSITE" id="PS00198">
    <property type="entry name" value="4FE4S_FER_1"/>
    <property type="match status" value="1"/>
</dbReference>
<keyword evidence="1" id="KW-0813">Transport</keyword>
<dbReference type="Pfam" id="PF13247">
    <property type="entry name" value="Fer4_11"/>
    <property type="match status" value="1"/>
</dbReference>
<evidence type="ECO:0000256" key="4">
    <source>
        <dbReference type="ARBA" id="ARBA00022737"/>
    </source>
</evidence>
<dbReference type="PANTHER" id="PTHR43177:SF5">
    <property type="entry name" value="ANAEROBIC DIMETHYL SULFOXIDE REDUCTASE CHAIN B-RELATED"/>
    <property type="match status" value="1"/>
</dbReference>
<dbReference type="RefSeq" id="WP_106004216.1">
    <property type="nucleotide sequence ID" value="NZ_CP136419.1"/>
</dbReference>
<proteinExistence type="predicted"/>
<evidence type="ECO:0000256" key="3">
    <source>
        <dbReference type="ARBA" id="ARBA00022723"/>
    </source>
</evidence>
<evidence type="ECO:0000256" key="7">
    <source>
        <dbReference type="ARBA" id="ARBA00023014"/>
    </source>
</evidence>
<dbReference type="SUPFAM" id="SSF54862">
    <property type="entry name" value="4Fe-4S ferredoxins"/>
    <property type="match status" value="1"/>
</dbReference>
<evidence type="ECO:0000313" key="9">
    <source>
        <dbReference type="EMBL" id="PRR75792.1"/>
    </source>
</evidence>
<keyword evidence="10" id="KW-1185">Reference proteome</keyword>
<organism evidence="9 10">
    <name type="scientific">Neomoorella humiferrea</name>
    <dbReference type="NCBI Taxonomy" id="676965"/>
    <lineage>
        <taxon>Bacteria</taxon>
        <taxon>Bacillati</taxon>
        <taxon>Bacillota</taxon>
        <taxon>Clostridia</taxon>
        <taxon>Neomoorellales</taxon>
        <taxon>Neomoorellaceae</taxon>
        <taxon>Neomoorella</taxon>
    </lineage>
</organism>
<sequence>MHLIVADAERCMACRTCELSCAVGRASISKNLIEAAREAPLPRPRVQVRGGEGWQIALHCRHCTSAPCLEICSTGALQRDGESDVVFLQEDRCIGCWMCVMVCPFGLVRPNTELGRAWKCDGCFNMEEPFCVASCPTKALTIKDTEDDSLITEKIAVWAQIAAGIGNPWKKEEV</sequence>
<dbReference type="InterPro" id="IPR017900">
    <property type="entry name" value="4Fe4S_Fe_S_CS"/>
</dbReference>
<dbReference type="Gene3D" id="3.30.70.20">
    <property type="match status" value="2"/>
</dbReference>
<evidence type="ECO:0000256" key="2">
    <source>
        <dbReference type="ARBA" id="ARBA00022485"/>
    </source>
</evidence>
<reference evidence="9 10" key="1">
    <citation type="submission" date="2018-03" db="EMBL/GenBank/DDBJ databases">
        <title>Genome sequence of Moorella humiferrea DSM 23265.</title>
        <authorList>
            <person name="Poehlein A."/>
            <person name="Daniel R."/>
        </authorList>
    </citation>
    <scope>NUCLEOTIDE SEQUENCE [LARGE SCALE GENOMIC DNA]</scope>
    <source>
        <strain evidence="9 10">DSM 23265</strain>
    </source>
</reference>
<keyword evidence="2" id="KW-0004">4Fe-4S</keyword>
<keyword evidence="7" id="KW-0411">Iron-sulfur</keyword>
<dbReference type="InterPro" id="IPR017896">
    <property type="entry name" value="4Fe4S_Fe-S-bd"/>
</dbReference>
<dbReference type="Proteomes" id="UP000238415">
    <property type="component" value="Unassembled WGS sequence"/>
</dbReference>
<evidence type="ECO:0000259" key="8">
    <source>
        <dbReference type="PROSITE" id="PS51379"/>
    </source>
</evidence>
<keyword evidence="5" id="KW-0249">Electron transport</keyword>
<accession>A0A2T0AY25</accession>
<dbReference type="PANTHER" id="PTHR43177">
    <property type="entry name" value="PROTEIN NRFC"/>
    <property type="match status" value="1"/>
</dbReference>
<comment type="caution">
    <text evidence="9">The sequence shown here is derived from an EMBL/GenBank/DDBJ whole genome shotgun (WGS) entry which is preliminary data.</text>
</comment>
<dbReference type="PROSITE" id="PS51379">
    <property type="entry name" value="4FE4S_FER_2"/>
    <property type="match status" value="2"/>
</dbReference>
<dbReference type="EMBL" id="PVXM01000003">
    <property type="protein sequence ID" value="PRR75792.1"/>
    <property type="molecule type" value="Genomic_DNA"/>
</dbReference>
<protein>
    <submittedName>
        <fullName evidence="9">Electron transport protein HydN</fullName>
    </submittedName>
</protein>
<evidence type="ECO:0000256" key="6">
    <source>
        <dbReference type="ARBA" id="ARBA00023004"/>
    </source>
</evidence>